<evidence type="ECO:0000313" key="8">
    <source>
        <dbReference type="EnsemblMetazoa" id="BGLB003950-PB"/>
    </source>
</evidence>
<dbReference type="GO" id="GO:0008270">
    <property type="term" value="F:zinc ion binding"/>
    <property type="evidence" value="ECO:0007669"/>
    <property type="project" value="UniProtKB-KW"/>
</dbReference>
<evidence type="ECO:0000256" key="5">
    <source>
        <dbReference type="PROSITE-ProRule" id="PRU00091"/>
    </source>
</evidence>
<evidence type="ECO:0000256" key="1">
    <source>
        <dbReference type="ARBA" id="ARBA00008755"/>
    </source>
</evidence>
<dbReference type="InterPro" id="IPR011011">
    <property type="entry name" value="Znf_FYVE_PHD"/>
</dbReference>
<dbReference type="PROSITE" id="PS50178">
    <property type="entry name" value="ZF_FYVE"/>
    <property type="match status" value="1"/>
</dbReference>
<feature type="region of interest" description="Disordered" evidence="6">
    <location>
        <begin position="860"/>
        <end position="932"/>
    </location>
</feature>
<dbReference type="RefSeq" id="XP_013070957.2">
    <property type="nucleotide sequence ID" value="XM_013215503.2"/>
</dbReference>
<feature type="compositionally biased region" description="Low complexity" evidence="6">
    <location>
        <begin position="920"/>
        <end position="929"/>
    </location>
</feature>
<proteinExistence type="inferred from homology"/>
<dbReference type="PANTHER" id="PTHR46465:SF2">
    <property type="entry name" value="LATERAL SIGNALING TARGET PROTEIN 2 HOMOLOG"/>
    <property type="match status" value="1"/>
</dbReference>
<feature type="compositionally biased region" description="Basic and acidic residues" evidence="6">
    <location>
        <begin position="388"/>
        <end position="397"/>
    </location>
</feature>
<comment type="similarity">
    <text evidence="1">Belongs to the lst-2 family.</text>
</comment>
<feature type="region of interest" description="Disordered" evidence="6">
    <location>
        <begin position="1043"/>
        <end position="1066"/>
    </location>
</feature>
<dbReference type="VEuPathDB" id="VectorBase:BGLB003950"/>
<dbReference type="Proteomes" id="UP000076420">
    <property type="component" value="Unassembled WGS sequence"/>
</dbReference>
<accession>A0A2C9JKS4</accession>
<feature type="compositionally biased region" description="Basic residues" evidence="6">
    <location>
        <begin position="1050"/>
        <end position="1063"/>
    </location>
</feature>
<keyword evidence="2" id="KW-0479">Metal-binding</keyword>
<keyword evidence="3 5" id="KW-0863">Zinc-finger</keyword>
<sequence>MNSLRKWLYRPKRSDSSLLAQFYFADEELNLVAAELDSFEGRKDPERCTALVNQLRACQARVLNVVSQMMDETVKDQRASRDFRVKFPDDVIQENLAGQLWFGAECLAAGSSIMNREIESACMRPLARALTKNLDSLRSILREQCLCNIQEYTEKIKESLIIFDKLFAEFELSYVSAMVSVKTAHEYDMIQEITVLFSETVQRALRIGLLTHEMIDEYDPALMFTIPRLAIVSGVLIFKDGPLNPDNDPWNISEMFRPFQTLLLKIRELLSILTDEELNTLERALCSQQEPSFLISLEENRKQKNKDERRKVREDKKYPGKRKSKKEDSDDGSIESELTALEIAERLEALALNFEASRSAKQAQNYDKQELDAQSSTSSASSTSLSKGDAEGVKESDSDQSDDVQMQHFTNQLYYEAGLDNHDMVQNPLSIQNANAFSFVDDFLARTAQNRSTNDGGLENYAECTANSRAQFAKSKCDSNDSGLHSEPISNSGSMFTIAFNDSGQTLVTGSSVLAKNDEITQPSSHHISADVQNSLMTCIESDDHDEGSAWCKKDGTQEDSNAIKCLTLNEDSLVADKNYSLRNLDEDDIMVSPLEEHTMSLGCASTVDVHSHSVEVDSTTLGYATKASQYCNVSHDGCQKKCICTSRTKPGGISVGYSESAQEDLAEHKKFLNMPPSETVSLFVNNSELNGASCMSCCNLGDSICDTNVPDKTNSVQPCMIDVVNIQDHPHVNGAERFHPDTELSLHMTCQGEKEKNNNDKSKTGYVLSAASQNDLSDSSHAQMTSSKTDLSEEQTILNHLSSHSVEDNKLTSTITNHTSTIAGLEVSVELNNQTCSVNGTSTIQSLNTSVCCLSDHSQGNIQQTPVTPEPVHMSSTFPSSSSTCVSKTKTEQKQNHKSKKNESQNHRSGSESHKSKSKISSHSTHSKSLVDSHLLDSEYCNSSETSSYTSDCGDQEEIALAIKAAESATRQQVRARFRSSSDMIHRLFVCISGVADQLQTNFAGDLRNILRSVFDMNCSEPVDIAEGDKSKDTTPLGAAYRAMSHASRNSRRPRNSSHQKQKPPVWIPDEQCNECMSCQVPFTFVRRRHHCRNCGKIFCNRCSSNFVPLPHIGQEQAVRVCNRCFMFRVTPFTVRPAQHGS</sequence>
<dbReference type="InterPro" id="IPR000306">
    <property type="entry name" value="Znf_FYVE"/>
</dbReference>
<dbReference type="InterPro" id="IPR051118">
    <property type="entry name" value="LST-2"/>
</dbReference>
<reference evidence="8" key="1">
    <citation type="submission" date="2020-05" db="UniProtKB">
        <authorList>
            <consortium name="EnsemblMetazoa"/>
        </authorList>
    </citation>
    <scope>IDENTIFICATION</scope>
    <source>
        <strain evidence="8">BB02</strain>
    </source>
</reference>
<dbReference type="InterPro" id="IPR017455">
    <property type="entry name" value="Znf_FYVE-rel"/>
</dbReference>
<dbReference type="Pfam" id="PF01363">
    <property type="entry name" value="FYVE"/>
    <property type="match status" value="1"/>
</dbReference>
<evidence type="ECO:0000259" key="7">
    <source>
        <dbReference type="PROSITE" id="PS50178"/>
    </source>
</evidence>
<feature type="compositionally biased region" description="Basic and acidic residues" evidence="6">
    <location>
        <begin position="298"/>
        <end position="318"/>
    </location>
</feature>
<feature type="compositionally biased region" description="Low complexity" evidence="6">
    <location>
        <begin position="876"/>
        <end position="889"/>
    </location>
</feature>
<dbReference type="EnsemblMetazoa" id="BGLB003950-RB">
    <property type="protein sequence ID" value="BGLB003950-PB"/>
    <property type="gene ID" value="BGLB003950"/>
</dbReference>
<dbReference type="SMART" id="SM00064">
    <property type="entry name" value="FYVE"/>
    <property type="match status" value="1"/>
</dbReference>
<feature type="compositionally biased region" description="Low complexity" evidence="6">
    <location>
        <begin position="375"/>
        <end position="386"/>
    </location>
</feature>
<dbReference type="PANTHER" id="PTHR46465">
    <property type="entry name" value="LATERAL SIGNALING TARGET PROTEIN 2 HOMOLOG"/>
    <property type="match status" value="1"/>
</dbReference>
<dbReference type="SUPFAM" id="SSF57903">
    <property type="entry name" value="FYVE/PHD zinc finger"/>
    <property type="match status" value="1"/>
</dbReference>
<dbReference type="STRING" id="6526.A0A2C9JKS4"/>
<dbReference type="InterPro" id="IPR043269">
    <property type="entry name" value="FYVE_LST2"/>
</dbReference>
<feature type="domain" description="FYVE-type" evidence="7">
    <location>
        <begin position="1071"/>
        <end position="1127"/>
    </location>
</feature>
<feature type="region of interest" description="Disordered" evidence="6">
    <location>
        <begin position="773"/>
        <end position="794"/>
    </location>
</feature>
<organism evidence="8 9">
    <name type="scientific">Biomphalaria glabrata</name>
    <name type="common">Bloodfluke planorb</name>
    <name type="synonym">Freshwater snail</name>
    <dbReference type="NCBI Taxonomy" id="6526"/>
    <lineage>
        <taxon>Eukaryota</taxon>
        <taxon>Metazoa</taxon>
        <taxon>Spiralia</taxon>
        <taxon>Lophotrochozoa</taxon>
        <taxon>Mollusca</taxon>
        <taxon>Gastropoda</taxon>
        <taxon>Heterobranchia</taxon>
        <taxon>Euthyneura</taxon>
        <taxon>Panpulmonata</taxon>
        <taxon>Hygrophila</taxon>
        <taxon>Lymnaeoidea</taxon>
        <taxon>Planorbidae</taxon>
        <taxon>Biomphalaria</taxon>
    </lineage>
</organism>
<dbReference type="AlphaFoldDB" id="A0A2C9JKS4"/>
<feature type="region of interest" description="Disordered" evidence="6">
    <location>
        <begin position="296"/>
        <end position="334"/>
    </location>
</feature>
<evidence type="ECO:0000256" key="6">
    <source>
        <dbReference type="SAM" id="MobiDB-lite"/>
    </source>
</evidence>
<name>A0A2C9JKS4_BIOGL</name>
<evidence type="ECO:0000313" key="9">
    <source>
        <dbReference type="Proteomes" id="UP000076420"/>
    </source>
</evidence>
<dbReference type="Gene3D" id="3.30.40.10">
    <property type="entry name" value="Zinc/RING finger domain, C3HC4 (zinc finger)"/>
    <property type="match status" value="1"/>
</dbReference>
<dbReference type="KEGG" id="bgt:106058128"/>
<evidence type="ECO:0000256" key="4">
    <source>
        <dbReference type="ARBA" id="ARBA00022833"/>
    </source>
</evidence>
<dbReference type="CDD" id="cd15731">
    <property type="entry name" value="FYVE_LST2"/>
    <property type="match status" value="1"/>
</dbReference>
<dbReference type="OrthoDB" id="20035at2759"/>
<evidence type="ECO:0000256" key="3">
    <source>
        <dbReference type="ARBA" id="ARBA00022771"/>
    </source>
</evidence>
<evidence type="ECO:0000256" key="2">
    <source>
        <dbReference type="ARBA" id="ARBA00022723"/>
    </source>
</evidence>
<feature type="compositionally biased region" description="Basic and acidic residues" evidence="6">
    <location>
        <begin position="890"/>
        <end position="916"/>
    </location>
</feature>
<feature type="region of interest" description="Disordered" evidence="6">
    <location>
        <begin position="365"/>
        <end position="404"/>
    </location>
</feature>
<dbReference type="GO" id="GO:0031901">
    <property type="term" value="C:early endosome membrane"/>
    <property type="evidence" value="ECO:0007669"/>
    <property type="project" value="TreeGrafter"/>
</dbReference>
<gene>
    <name evidence="8" type="primary">106058128</name>
</gene>
<protein>
    <recommendedName>
        <fullName evidence="7">FYVE-type domain-containing protein</fullName>
    </recommendedName>
</protein>
<dbReference type="InterPro" id="IPR013083">
    <property type="entry name" value="Znf_RING/FYVE/PHD"/>
</dbReference>
<keyword evidence="4" id="KW-0862">Zinc</keyword>
<dbReference type="VEuPathDB" id="VectorBase:BGLAX_045532"/>